<evidence type="ECO:0000256" key="4">
    <source>
        <dbReference type="ARBA" id="ARBA00022989"/>
    </source>
</evidence>
<evidence type="ECO:0000256" key="6">
    <source>
        <dbReference type="SAM" id="MobiDB-lite"/>
    </source>
</evidence>
<keyword evidence="5" id="KW-0472">Membrane</keyword>
<comment type="caution">
    <text evidence="9">The sequence shown here is derived from an EMBL/GenBank/DDBJ whole genome shotgun (WGS) entry which is preliminary data.</text>
</comment>
<evidence type="ECO:0000313" key="10">
    <source>
        <dbReference type="Proteomes" id="UP000682733"/>
    </source>
</evidence>
<dbReference type="Proteomes" id="UP000682733">
    <property type="component" value="Unassembled WGS sequence"/>
</dbReference>
<dbReference type="CDD" id="cd04011">
    <property type="entry name" value="C2B_Ferlin"/>
    <property type="match status" value="1"/>
</dbReference>
<feature type="region of interest" description="Disordered" evidence="6">
    <location>
        <begin position="201"/>
        <end position="222"/>
    </location>
</feature>
<dbReference type="Pfam" id="PF00168">
    <property type="entry name" value="C2"/>
    <property type="match status" value="1"/>
</dbReference>
<dbReference type="GO" id="GO:0007009">
    <property type="term" value="P:plasma membrane organization"/>
    <property type="evidence" value="ECO:0007669"/>
    <property type="project" value="TreeGrafter"/>
</dbReference>
<dbReference type="PANTHER" id="PTHR12546:SF60">
    <property type="entry name" value="MISFIRE, ISOFORM F"/>
    <property type="match status" value="1"/>
</dbReference>
<dbReference type="EMBL" id="CAJOBA010008894">
    <property type="protein sequence ID" value="CAF3838950.1"/>
    <property type="molecule type" value="Genomic_DNA"/>
</dbReference>
<evidence type="ECO:0000256" key="1">
    <source>
        <dbReference type="ARBA" id="ARBA00004167"/>
    </source>
</evidence>
<feature type="domain" description="C2" evidence="7">
    <location>
        <begin position="237"/>
        <end position="361"/>
    </location>
</feature>
<evidence type="ECO:0000259" key="7">
    <source>
        <dbReference type="PROSITE" id="PS50004"/>
    </source>
</evidence>
<gene>
    <name evidence="8" type="ORF">OVA965_LOCUS18086</name>
    <name evidence="9" type="ORF">TMI583_LOCUS18099</name>
</gene>
<accession>A0A8S2K7N3</accession>
<dbReference type="Gene3D" id="2.60.40.150">
    <property type="entry name" value="C2 domain"/>
    <property type="match status" value="2"/>
</dbReference>
<reference evidence="9" key="1">
    <citation type="submission" date="2021-02" db="EMBL/GenBank/DDBJ databases">
        <authorList>
            <person name="Nowell W R."/>
        </authorList>
    </citation>
    <scope>NUCLEOTIDE SEQUENCE</scope>
</reference>
<evidence type="ECO:0000256" key="3">
    <source>
        <dbReference type="ARBA" id="ARBA00022737"/>
    </source>
</evidence>
<dbReference type="InterPro" id="IPR035892">
    <property type="entry name" value="C2_domain_sf"/>
</dbReference>
<dbReference type="PROSITE" id="PS50004">
    <property type="entry name" value="C2"/>
    <property type="match status" value="1"/>
</dbReference>
<proteinExistence type="predicted"/>
<name>A0A8S2K7N3_9BILA</name>
<evidence type="ECO:0000256" key="2">
    <source>
        <dbReference type="ARBA" id="ARBA00022692"/>
    </source>
</evidence>
<evidence type="ECO:0000256" key="5">
    <source>
        <dbReference type="ARBA" id="ARBA00023136"/>
    </source>
</evidence>
<keyword evidence="2" id="KW-0812">Transmembrane</keyword>
<dbReference type="EMBL" id="CAJNOK010008877">
    <property type="protein sequence ID" value="CAF1075061.1"/>
    <property type="molecule type" value="Genomic_DNA"/>
</dbReference>
<feature type="compositionally biased region" description="Basic and acidic residues" evidence="6">
    <location>
        <begin position="204"/>
        <end position="215"/>
    </location>
</feature>
<keyword evidence="3" id="KW-0677">Repeat</keyword>
<organism evidence="9 10">
    <name type="scientific">Didymodactylos carnosus</name>
    <dbReference type="NCBI Taxonomy" id="1234261"/>
    <lineage>
        <taxon>Eukaryota</taxon>
        <taxon>Metazoa</taxon>
        <taxon>Spiralia</taxon>
        <taxon>Gnathifera</taxon>
        <taxon>Rotifera</taxon>
        <taxon>Eurotatoria</taxon>
        <taxon>Bdelloidea</taxon>
        <taxon>Philodinida</taxon>
        <taxon>Philodinidae</taxon>
        <taxon>Didymodactylos</taxon>
    </lineage>
</organism>
<dbReference type="SMART" id="SM00239">
    <property type="entry name" value="C2"/>
    <property type="match status" value="1"/>
</dbReference>
<keyword evidence="4" id="KW-1133">Transmembrane helix</keyword>
<feature type="non-terminal residue" evidence="9">
    <location>
        <position position="1"/>
    </location>
</feature>
<dbReference type="InterPro" id="IPR037720">
    <property type="entry name" value="C2B_Ferlin"/>
</dbReference>
<dbReference type="SUPFAM" id="SSF49562">
    <property type="entry name" value="C2 domain (Calcium/lipid-binding domain, CaLB)"/>
    <property type="match status" value="1"/>
</dbReference>
<protein>
    <recommendedName>
        <fullName evidence="7">C2 domain-containing protein</fullName>
    </recommendedName>
</protein>
<dbReference type="AlphaFoldDB" id="A0A8S2K7N3"/>
<dbReference type="InterPro" id="IPR000008">
    <property type="entry name" value="C2_dom"/>
</dbReference>
<evidence type="ECO:0000313" key="9">
    <source>
        <dbReference type="EMBL" id="CAF3838950.1"/>
    </source>
</evidence>
<sequence>MDATHSKKNISQALAPCLIALPHAYALKMCTRKKDSYFSLPCKHLIPCVSLWSDTVPIFLSRVSFLNQDTKPQKLQFRLASIIEPDDKLTIEFYITSKKKRKKLWAMFEIILENIIDTKILELEENLTDPNNFLIKSTFTFKLHYAHPDLATAVSTLGGGEIQGQDEIELLDIFNEDENTGYKHRVKKGDLGKLGNLKRKLGKKHGDEDGTHDLDGTDDVPPEVVDEADQMKKTMNNMELLQKSLGRYDGDPYQLTEWQVMVHVIQGRELPGLDINPYVVVQIDDEKHTTMVQKLTNAPFYGEFFTFDFNLPASQMFEKVIYFRVHNSKKIISKFTDGTPLGIFKVDIATIYNEKEHAFERKWAQLTDPNAVGITCGHLLMSIMVAQRGVPSK</sequence>
<dbReference type="GO" id="GO:0016020">
    <property type="term" value="C:membrane"/>
    <property type="evidence" value="ECO:0007669"/>
    <property type="project" value="UniProtKB-SubCell"/>
</dbReference>
<comment type="subcellular location">
    <subcellularLocation>
        <location evidence="1">Membrane</location>
        <topology evidence="1">Single-pass membrane protein</topology>
    </subcellularLocation>
</comment>
<dbReference type="Proteomes" id="UP000677228">
    <property type="component" value="Unassembled WGS sequence"/>
</dbReference>
<evidence type="ECO:0000313" key="8">
    <source>
        <dbReference type="EMBL" id="CAF1075061.1"/>
    </source>
</evidence>
<dbReference type="InterPro" id="IPR037721">
    <property type="entry name" value="Ferlin"/>
</dbReference>
<dbReference type="PANTHER" id="PTHR12546">
    <property type="entry name" value="FER-1-LIKE"/>
    <property type="match status" value="1"/>
</dbReference>